<protein>
    <submittedName>
        <fullName evidence="2">Uncharacterized protein</fullName>
    </submittedName>
</protein>
<reference key="2">
    <citation type="submission" date="2011-05" db="EMBL/GenBank/DDBJ databases">
        <title>The Genome Sequence of Magnaporthe oryzae 70-15.</title>
        <authorList>
            <consortium name="The Broad Institute Genome Sequencing Platform"/>
            <person name="Ma L.-J."/>
            <person name="Dead R."/>
            <person name="Young S.K."/>
            <person name="Zeng Q."/>
            <person name="Gargeya S."/>
            <person name="Fitzgerald M."/>
            <person name="Haas B."/>
            <person name="Abouelleil A."/>
            <person name="Alvarado L."/>
            <person name="Arachchi H.M."/>
            <person name="Berlin A."/>
            <person name="Brown A."/>
            <person name="Chapman S.B."/>
            <person name="Chen Z."/>
            <person name="Dunbar C."/>
            <person name="Freedman E."/>
            <person name="Gearin G."/>
            <person name="Gellesch M."/>
            <person name="Goldberg J."/>
            <person name="Griggs A."/>
            <person name="Gujja S."/>
            <person name="Heiman D."/>
            <person name="Howarth C."/>
            <person name="Larson L."/>
            <person name="Lui A."/>
            <person name="MacDonald P.J.P."/>
            <person name="Mehta T."/>
            <person name="Montmayeur A."/>
            <person name="Murphy C."/>
            <person name="Neiman D."/>
            <person name="Pearson M."/>
            <person name="Priest M."/>
            <person name="Roberts A."/>
            <person name="Saif S."/>
            <person name="Shea T."/>
            <person name="Shenoy N."/>
            <person name="Sisk P."/>
            <person name="Stolte C."/>
            <person name="Sykes S."/>
            <person name="Yandava C."/>
            <person name="Wortman J."/>
            <person name="Nusbaum C."/>
            <person name="Birren B."/>
        </authorList>
    </citation>
    <scope>NUCLEOTIDE SEQUENCE</scope>
    <source>
        <strain>70-15</strain>
    </source>
</reference>
<proteinExistence type="predicted"/>
<evidence type="ECO:0000313" key="3">
    <source>
        <dbReference type="Proteomes" id="UP000009058"/>
    </source>
</evidence>
<dbReference type="AlphaFoldDB" id="G4N3D6"/>
<name>G4N3D6_PYRO7</name>
<dbReference type="VEuPathDB" id="FungiDB:MGG_16688"/>
<accession>G4N3D6</accession>
<dbReference type="EMBL" id="CM001233">
    <property type="protein sequence ID" value="EHA51814.1"/>
    <property type="molecule type" value="Genomic_DNA"/>
</dbReference>
<dbReference type="HOGENOM" id="CLU_1796850_0_0_1"/>
<dbReference type="InParanoid" id="G4N3D6"/>
<feature type="compositionally biased region" description="Basic and acidic residues" evidence="1">
    <location>
        <begin position="98"/>
        <end position="113"/>
    </location>
</feature>
<dbReference type="KEGG" id="mgr:MGG_16688"/>
<dbReference type="GeneID" id="12984161"/>
<feature type="region of interest" description="Disordered" evidence="1">
    <location>
        <begin position="97"/>
        <end position="144"/>
    </location>
</feature>
<gene>
    <name evidence="2" type="ORF">MGG_16688</name>
</gene>
<evidence type="ECO:0000256" key="1">
    <source>
        <dbReference type="SAM" id="MobiDB-lite"/>
    </source>
</evidence>
<keyword evidence="3" id="KW-1185">Reference proteome</keyword>
<organism evidence="2 3">
    <name type="scientific">Pyricularia oryzae (strain 70-15 / ATCC MYA-4617 / FGSC 8958)</name>
    <name type="common">Rice blast fungus</name>
    <name type="synonym">Magnaporthe oryzae</name>
    <dbReference type="NCBI Taxonomy" id="242507"/>
    <lineage>
        <taxon>Eukaryota</taxon>
        <taxon>Fungi</taxon>
        <taxon>Dikarya</taxon>
        <taxon>Ascomycota</taxon>
        <taxon>Pezizomycotina</taxon>
        <taxon>Sordariomycetes</taxon>
        <taxon>Sordariomycetidae</taxon>
        <taxon>Magnaporthales</taxon>
        <taxon>Pyriculariaceae</taxon>
        <taxon>Pyricularia</taxon>
    </lineage>
</organism>
<dbReference type="RefSeq" id="XP_003711621.1">
    <property type="nucleotide sequence ID" value="XM_003711573.1"/>
</dbReference>
<evidence type="ECO:0000313" key="2">
    <source>
        <dbReference type="EMBL" id="EHA51814.1"/>
    </source>
</evidence>
<dbReference type="Proteomes" id="UP000009058">
    <property type="component" value="Chromosome 3"/>
</dbReference>
<reference evidence="2 3" key="1">
    <citation type="journal article" date="2005" name="Nature">
        <title>The genome sequence of the rice blast fungus Magnaporthe grisea.</title>
        <authorList>
            <person name="Dean R.A."/>
            <person name="Talbot N.J."/>
            <person name="Ebbole D.J."/>
            <person name="Farman M.L."/>
            <person name="Mitchell T.K."/>
            <person name="Orbach M.J."/>
            <person name="Thon M."/>
            <person name="Kulkarni R."/>
            <person name="Xu J.R."/>
            <person name="Pan H."/>
            <person name="Read N.D."/>
            <person name="Lee Y.H."/>
            <person name="Carbone I."/>
            <person name="Brown D."/>
            <person name="Oh Y.Y."/>
            <person name="Donofrio N."/>
            <person name="Jeong J.S."/>
            <person name="Soanes D.M."/>
            <person name="Djonovic S."/>
            <person name="Kolomiets E."/>
            <person name="Rehmeyer C."/>
            <person name="Li W."/>
            <person name="Harding M."/>
            <person name="Kim S."/>
            <person name="Lebrun M.H."/>
            <person name="Bohnert H."/>
            <person name="Coughlan S."/>
            <person name="Butler J."/>
            <person name="Calvo S."/>
            <person name="Ma L.J."/>
            <person name="Nicol R."/>
            <person name="Purcell S."/>
            <person name="Nusbaum C."/>
            <person name="Galagan J.E."/>
            <person name="Birren B.W."/>
        </authorList>
    </citation>
    <scope>NUCLEOTIDE SEQUENCE [LARGE SCALE GENOMIC DNA]</scope>
    <source>
        <strain evidence="3">70-15 / ATCC MYA-4617 / FGSC 8958</strain>
    </source>
</reference>
<sequence length="144" mass="15792">MPLKLGLISDVDNYVRNYMHKACSSLPLRLSCERAGDAGGCSTKRGSQGAARSVIFPVRIKMLFSNRESWGKLVPKLQQPEERRTSRPASVYLAAGRAMKETRSSGGGRDRHINATYGSRGAGSLPRKANNSQSANNREQKRKA</sequence>